<organism evidence="3 4">
    <name type="scientific">Mariprofundus aestuarium</name>
    <dbReference type="NCBI Taxonomy" id="1921086"/>
    <lineage>
        <taxon>Bacteria</taxon>
        <taxon>Pseudomonadati</taxon>
        <taxon>Pseudomonadota</taxon>
        <taxon>Candidatius Mariprofundia</taxon>
        <taxon>Mariprofundales</taxon>
        <taxon>Mariprofundaceae</taxon>
        <taxon>Mariprofundus</taxon>
    </lineage>
</organism>
<keyword evidence="4" id="KW-1185">Reference proteome</keyword>
<reference evidence="3 4" key="1">
    <citation type="submission" date="2016-12" db="EMBL/GenBank/DDBJ databases">
        <title>Isolation and genomic insights into novel planktonic Zetaproteobacteria from stratified waters of the Chesapeake Bay.</title>
        <authorList>
            <person name="McAllister S.M."/>
            <person name="Kato S."/>
            <person name="Chan C.S."/>
            <person name="Chiu B.K."/>
            <person name="Field E.K."/>
        </authorList>
    </citation>
    <scope>NUCLEOTIDE SEQUENCE [LARGE SCALE GENOMIC DNA]</scope>
    <source>
        <strain evidence="3 4">CP-5</strain>
    </source>
</reference>
<dbReference type="PANTHER" id="PTHR30486">
    <property type="entry name" value="TWITCHING MOTILITY PROTEIN PILT"/>
    <property type="match status" value="1"/>
</dbReference>
<dbReference type="AlphaFoldDB" id="A0A2K8KX34"/>
<feature type="domain" description="AAA+ ATPase" evidence="2">
    <location>
        <begin position="130"/>
        <end position="265"/>
    </location>
</feature>
<comment type="similarity">
    <text evidence="1">Belongs to the GSP E family.</text>
</comment>
<dbReference type="OrthoDB" id="5289423at2"/>
<name>A0A2K8KX34_MARES</name>
<dbReference type="EMBL" id="CP018799">
    <property type="protein sequence ID" value="ATX79413.1"/>
    <property type="molecule type" value="Genomic_DNA"/>
</dbReference>
<evidence type="ECO:0000313" key="4">
    <source>
        <dbReference type="Proteomes" id="UP000231701"/>
    </source>
</evidence>
<dbReference type="InterPro" id="IPR027417">
    <property type="entry name" value="P-loop_NTPase"/>
</dbReference>
<dbReference type="KEGG" id="maes:Ga0123461_0993"/>
<dbReference type="Gene3D" id="3.30.450.90">
    <property type="match status" value="1"/>
</dbReference>
<protein>
    <submittedName>
        <fullName evidence="3">Twitching motility protein PilT</fullName>
    </submittedName>
</protein>
<gene>
    <name evidence="3" type="ORF">Ga0123461_0993</name>
</gene>
<dbReference type="SMART" id="SM00382">
    <property type="entry name" value="AAA"/>
    <property type="match status" value="1"/>
</dbReference>
<accession>A0A2K8KX34</accession>
<dbReference type="GO" id="GO:0016887">
    <property type="term" value="F:ATP hydrolysis activity"/>
    <property type="evidence" value="ECO:0007669"/>
    <property type="project" value="InterPro"/>
</dbReference>
<evidence type="ECO:0000313" key="3">
    <source>
        <dbReference type="EMBL" id="ATX79413.1"/>
    </source>
</evidence>
<dbReference type="PANTHER" id="PTHR30486:SF12">
    <property type="entry name" value="TYPE IV PILUS ATPASE PILU"/>
    <property type="match status" value="1"/>
</dbReference>
<proteinExistence type="inferred from homology"/>
<dbReference type="GO" id="GO:0005524">
    <property type="term" value="F:ATP binding"/>
    <property type="evidence" value="ECO:0007669"/>
    <property type="project" value="InterPro"/>
</dbReference>
<dbReference type="NCBIfam" id="TIGR01420">
    <property type="entry name" value="pilT_fam"/>
    <property type="match status" value="1"/>
</dbReference>
<dbReference type="RefSeq" id="WP_100277310.1">
    <property type="nucleotide sequence ID" value="NZ_CP018799.1"/>
</dbReference>
<dbReference type="Proteomes" id="UP000231701">
    <property type="component" value="Chromosome"/>
</dbReference>
<dbReference type="InterPro" id="IPR006321">
    <property type="entry name" value="PilT/PilU"/>
</dbReference>
<dbReference type="InterPro" id="IPR003593">
    <property type="entry name" value="AAA+_ATPase"/>
</dbReference>
<dbReference type="Pfam" id="PF00437">
    <property type="entry name" value="T2SSE"/>
    <property type="match status" value="1"/>
</dbReference>
<dbReference type="InterPro" id="IPR050921">
    <property type="entry name" value="T4SS_GSP_E_ATPase"/>
</dbReference>
<dbReference type="SUPFAM" id="SSF52540">
    <property type="entry name" value="P-loop containing nucleoside triphosphate hydrolases"/>
    <property type="match status" value="1"/>
</dbReference>
<evidence type="ECO:0000259" key="2">
    <source>
        <dbReference type="SMART" id="SM00382"/>
    </source>
</evidence>
<evidence type="ECO:0000256" key="1">
    <source>
        <dbReference type="ARBA" id="ARBA00006611"/>
    </source>
</evidence>
<sequence>MESKQLIDELLHIANKNGASDLIVRTGDRVRLRIAGEIVTIPVEKFPRISLDEATAMIKHLIRDHPKRPDIDQLQHLDFHYSLKSTSNFRVHVLRTNNNFGIVARLIPQEIPSFDALRIPPIIQEITNYRSGLILMAGAAGSGKSTTLAAMLNHIIHNRPVHAVTLEDPIEFRYSTSHMGTVTQREIGMDVESYPQGLIDAMRETPNIIVAGEARGRDEVQLALEASETGHLVMATVHATTAIGTMQRIMASFGSDEQIGIRERLAENLRAIIVQKLLPMKNGKGRIVVLEIMIKYSVIKHFILDPDRWSEIPRAMEEGHSLYGSQAFDQHLQQLVEDDLVDYDEAVLNAVYPEDFVIRMGRN</sequence>
<dbReference type="Gene3D" id="3.40.50.300">
    <property type="entry name" value="P-loop containing nucleotide triphosphate hydrolases"/>
    <property type="match status" value="1"/>
</dbReference>
<dbReference type="InterPro" id="IPR001482">
    <property type="entry name" value="T2SS/T4SS_dom"/>
</dbReference>